<dbReference type="AlphaFoldDB" id="A0A1M7A012"/>
<proteinExistence type="predicted"/>
<accession>A0A1M7A012</accession>
<dbReference type="STRING" id="1121322.SAMN02745136_04726"/>
<dbReference type="Pfam" id="PF13565">
    <property type="entry name" value="HTH_32"/>
    <property type="match status" value="1"/>
</dbReference>
<evidence type="ECO:0000313" key="1">
    <source>
        <dbReference type="EMBL" id="SHL35996.1"/>
    </source>
</evidence>
<sequence>MTRIINEYCTKGLEYALSYKRNSNSSNSRRKVTGDIEAALIKIACGEVPRGHSRWTVVMLTQKLIELKIVEDISDETVRLTLKKMNLNLT</sequence>
<gene>
    <name evidence="1" type="ORF">SAMN02745136_04726</name>
</gene>
<evidence type="ECO:0008006" key="3">
    <source>
        <dbReference type="Google" id="ProtNLM"/>
    </source>
</evidence>
<evidence type="ECO:0000313" key="2">
    <source>
        <dbReference type="Proteomes" id="UP000184386"/>
    </source>
</evidence>
<dbReference type="RefSeq" id="WP_242962573.1">
    <property type="nucleotide sequence ID" value="NZ_FRAC01000030.1"/>
</dbReference>
<dbReference type="EMBL" id="FRAC01000030">
    <property type="protein sequence ID" value="SHL35996.1"/>
    <property type="molecule type" value="Genomic_DNA"/>
</dbReference>
<keyword evidence="2" id="KW-1185">Reference proteome</keyword>
<name>A0A1M7A012_9FIRM</name>
<reference evidence="1 2" key="1">
    <citation type="submission" date="2016-11" db="EMBL/GenBank/DDBJ databases">
        <authorList>
            <person name="Jaros S."/>
            <person name="Januszkiewicz K."/>
            <person name="Wedrychowicz H."/>
        </authorList>
    </citation>
    <scope>NUCLEOTIDE SEQUENCE [LARGE SCALE GENOMIC DNA]</scope>
    <source>
        <strain evidence="1 2">DSM 15929</strain>
    </source>
</reference>
<organism evidence="1 2">
    <name type="scientific">Anaerocolumna jejuensis DSM 15929</name>
    <dbReference type="NCBI Taxonomy" id="1121322"/>
    <lineage>
        <taxon>Bacteria</taxon>
        <taxon>Bacillati</taxon>
        <taxon>Bacillota</taxon>
        <taxon>Clostridia</taxon>
        <taxon>Lachnospirales</taxon>
        <taxon>Lachnospiraceae</taxon>
        <taxon>Anaerocolumna</taxon>
    </lineage>
</organism>
<dbReference type="Proteomes" id="UP000184386">
    <property type="component" value="Unassembled WGS sequence"/>
</dbReference>
<protein>
    <recommendedName>
        <fullName evidence="3">Homeodomain-like domain-containing protein</fullName>
    </recommendedName>
</protein>